<dbReference type="KEGG" id="scac:106087719"/>
<evidence type="ECO:0000256" key="1">
    <source>
        <dbReference type="SAM" id="MobiDB-lite"/>
    </source>
</evidence>
<keyword evidence="4" id="KW-1185">Reference proteome</keyword>
<dbReference type="OrthoDB" id="8051186at2759"/>
<feature type="signal peptide" evidence="2">
    <location>
        <begin position="1"/>
        <end position="23"/>
    </location>
</feature>
<reference evidence="3" key="1">
    <citation type="submission" date="2020-05" db="UniProtKB">
        <authorList>
            <consortium name="EnsemblMetazoa"/>
        </authorList>
    </citation>
    <scope>IDENTIFICATION</scope>
    <source>
        <strain evidence="3">USDA</strain>
    </source>
</reference>
<name>A0A1I8P5C2_STOCA</name>
<dbReference type="EnsemblMetazoa" id="SCAU004969-RA">
    <property type="protein sequence ID" value="SCAU004969-PA"/>
    <property type="gene ID" value="SCAU004969"/>
</dbReference>
<sequence length="146" mass="16667">MIYTRIKFVACVLVLALSVSVYANPGLKLREKLARLLMDPENIERNNEISQEDSQWKTDSRANTQKGMVLKNRPGSTRSKDRKPLKTMFEVTKPVESEESHESREYKKTSKTTTTTTPASDTTQDIVMVGMAPFKAIMNRILDIWN</sequence>
<accession>A0A1I8P5C2</accession>
<gene>
    <name evidence="3" type="primary">106087719</name>
</gene>
<evidence type="ECO:0000256" key="2">
    <source>
        <dbReference type="SAM" id="SignalP"/>
    </source>
</evidence>
<keyword evidence="2" id="KW-0732">Signal</keyword>
<evidence type="ECO:0000313" key="4">
    <source>
        <dbReference type="Proteomes" id="UP000095300"/>
    </source>
</evidence>
<dbReference type="AlphaFoldDB" id="A0A1I8P5C2"/>
<feature type="compositionally biased region" description="Basic and acidic residues" evidence="1">
    <location>
        <begin position="93"/>
        <end position="108"/>
    </location>
</feature>
<feature type="chain" id="PRO_5009326047" evidence="2">
    <location>
        <begin position="24"/>
        <end position="146"/>
    </location>
</feature>
<proteinExistence type="predicted"/>
<organism evidence="3 4">
    <name type="scientific">Stomoxys calcitrans</name>
    <name type="common">Stable fly</name>
    <name type="synonym">Conops calcitrans</name>
    <dbReference type="NCBI Taxonomy" id="35570"/>
    <lineage>
        <taxon>Eukaryota</taxon>
        <taxon>Metazoa</taxon>
        <taxon>Ecdysozoa</taxon>
        <taxon>Arthropoda</taxon>
        <taxon>Hexapoda</taxon>
        <taxon>Insecta</taxon>
        <taxon>Pterygota</taxon>
        <taxon>Neoptera</taxon>
        <taxon>Endopterygota</taxon>
        <taxon>Diptera</taxon>
        <taxon>Brachycera</taxon>
        <taxon>Muscomorpha</taxon>
        <taxon>Muscoidea</taxon>
        <taxon>Muscidae</taxon>
        <taxon>Stomoxys</taxon>
    </lineage>
</organism>
<evidence type="ECO:0000313" key="3">
    <source>
        <dbReference type="EnsemblMetazoa" id="SCAU004969-PA"/>
    </source>
</evidence>
<dbReference type="Proteomes" id="UP000095300">
    <property type="component" value="Unassembled WGS sequence"/>
</dbReference>
<protein>
    <submittedName>
        <fullName evidence="3">Uncharacterized protein</fullName>
    </submittedName>
</protein>
<feature type="region of interest" description="Disordered" evidence="1">
    <location>
        <begin position="43"/>
        <end position="119"/>
    </location>
</feature>
<dbReference type="VEuPathDB" id="VectorBase:SCAU004969"/>